<dbReference type="KEGG" id="dpx:DAPPUDRAFT_304271"/>
<dbReference type="AlphaFoldDB" id="E9HU70"/>
<evidence type="ECO:0000259" key="1">
    <source>
        <dbReference type="PROSITE" id="PS50853"/>
    </source>
</evidence>
<protein>
    <recommendedName>
        <fullName evidence="1">Fibronectin type-III domain-containing protein</fullName>
    </recommendedName>
</protein>
<dbReference type="Gene3D" id="3.40.50.300">
    <property type="entry name" value="P-loop containing nucleotide triphosphate hydrolases"/>
    <property type="match status" value="1"/>
</dbReference>
<dbReference type="EMBL" id="GL732799">
    <property type="protein sequence ID" value="EFX64710.1"/>
    <property type="molecule type" value="Genomic_DNA"/>
</dbReference>
<dbReference type="GO" id="GO:0032153">
    <property type="term" value="C:cell division site"/>
    <property type="evidence" value="ECO:0000318"/>
    <property type="project" value="GO_Central"/>
</dbReference>
<dbReference type="Pfam" id="PF00041">
    <property type="entry name" value="fn3"/>
    <property type="match status" value="1"/>
</dbReference>
<feature type="domain" description="Fibronectin type-III" evidence="1">
    <location>
        <begin position="581"/>
        <end position="671"/>
    </location>
</feature>
<dbReference type="PROSITE" id="PS50853">
    <property type="entry name" value="FN3"/>
    <property type="match status" value="1"/>
</dbReference>
<dbReference type="InterPro" id="IPR013783">
    <property type="entry name" value="Ig-like_fold"/>
</dbReference>
<organism evidence="2 3">
    <name type="scientific">Daphnia pulex</name>
    <name type="common">Water flea</name>
    <dbReference type="NCBI Taxonomy" id="6669"/>
    <lineage>
        <taxon>Eukaryota</taxon>
        <taxon>Metazoa</taxon>
        <taxon>Ecdysozoa</taxon>
        <taxon>Arthropoda</taxon>
        <taxon>Crustacea</taxon>
        <taxon>Branchiopoda</taxon>
        <taxon>Diplostraca</taxon>
        <taxon>Cladocera</taxon>
        <taxon>Anomopoda</taxon>
        <taxon>Daphniidae</taxon>
        <taxon>Daphnia</taxon>
    </lineage>
</organism>
<sequence length="1139" mass="131228">MSNTHHECKADFTSEIGTRWTFIGHPSMTIRDQPLSGSKYTIHRISVANAKRTNGKWTVGYPMDVLWTMCASRVEADEQSNNCRGNEDAKVEEEPWLTRLGMDDHSAMSLMAGVFPATSFGGAWQYVADRVTDNLRDSEMVIHCYRSSKKVQVDPIGLDIICRPKKLIESKATHVVAGLIYGQESFCIFSRQQNPNSKIEATDDERMNNYANFFRKGLSDDQSLQELEEECKEEDDGRPLFPPDLNCTLYTHIKGGTNRTLKPVAEQYEACRKMLHVMHEDRDVPLKVLLYPLHKLLPNEAGIIKFPENQTGKSRENEVGITHEVVILCQKMWNRLKCVRLEIDALTTELNKLKCYQCIPANVFKNAQVYSQCFSTFTSALNKEWHEMTLSIRRGDDKKETKMLTMVEIAERKSPFVSKNVEDWLKYQNHQMKTFEMLAKLPGVCVLSSADQLERNIKSKGRNQFAVVLHLPSLKGQSDILIQKVIDYVEFSSKSHPPGFGIPWFQCETMLDSIAVNQRRIFSLSQVFSDWITCHNSYTTDVQYFVFYDERPVSGEGLPVIRLYECGSGEILSMSFSIPKTPREVTVNKNRRGVIKLSWTAEETKDKRFLLQYRNVNKSDECWKSIQHSSNEITMDCLQSDESYLFRVATLTQGGKSPFGPISSEITIDPVYQRPTELQCISVTDTSITIAWDNEIPEEEEDFDQFYDLNGFVREEENEKSFNMTGFLIDCWENVVDTPGFGDTQGLEQDNKIMRQIESYFKCKHGIQQLEAVCLVVRSSLSRLTSTEKYIFDSILSIFGQDIKDNIRLMVTFSDNAEPPVLEAIKIENIPCPIDPATGEILYHKFNNSVFFETNKSDRDRNRLNQTYFNIAVRGFKKFFNDLGQMETKSLTLTREVLEERKRLDLLVEGLRTKTEIKLTQVDELEKIKDALKENQDKMEANKDFEFEVEFLVPKATDISGTGQFTTNCQTCRTTCHFPCRQASDEKKHLCSVMDSSGTCMICKCPWNVHFNQKYRYEMVKEKVKRSSDAIRKPYQGAADETLTNEQLLGNIKKEIDEHEKQLLELTKATYQHIRRLNEIALRPYLLSTSDYIDLLIKTENQNPRSCHKRISTLQKLRQKSEIKTKLIQEQQKSLIKSQ</sequence>
<dbReference type="GO" id="GO:0003924">
    <property type="term" value="F:GTPase activity"/>
    <property type="evidence" value="ECO:0000318"/>
    <property type="project" value="GO_Central"/>
</dbReference>
<keyword evidence="3" id="KW-1185">Reference proteome</keyword>
<dbReference type="GO" id="GO:0060090">
    <property type="term" value="F:molecular adaptor activity"/>
    <property type="evidence" value="ECO:0000318"/>
    <property type="project" value="GO_Central"/>
</dbReference>
<dbReference type="InterPro" id="IPR003961">
    <property type="entry name" value="FN3_dom"/>
</dbReference>
<dbReference type="SMART" id="SM00060">
    <property type="entry name" value="FN3"/>
    <property type="match status" value="1"/>
</dbReference>
<dbReference type="GO" id="GO:0061640">
    <property type="term" value="P:cytoskeleton-dependent cytokinesis"/>
    <property type="evidence" value="ECO:0000318"/>
    <property type="project" value="GO_Central"/>
</dbReference>
<dbReference type="InterPro" id="IPR036116">
    <property type="entry name" value="FN3_sf"/>
</dbReference>
<dbReference type="GO" id="GO:0031105">
    <property type="term" value="C:septin complex"/>
    <property type="evidence" value="ECO:0000318"/>
    <property type="project" value="GO_Central"/>
</dbReference>
<dbReference type="InParanoid" id="E9HU70"/>
<dbReference type="STRING" id="6669.E9HU70"/>
<proteinExistence type="predicted"/>
<dbReference type="OrthoDB" id="2386367at2759"/>
<reference evidence="2 3" key="1">
    <citation type="journal article" date="2011" name="Science">
        <title>The ecoresponsive genome of Daphnia pulex.</title>
        <authorList>
            <person name="Colbourne J.K."/>
            <person name="Pfrender M.E."/>
            <person name="Gilbert D."/>
            <person name="Thomas W.K."/>
            <person name="Tucker A."/>
            <person name="Oakley T.H."/>
            <person name="Tokishita S."/>
            <person name="Aerts A."/>
            <person name="Arnold G.J."/>
            <person name="Basu M.K."/>
            <person name="Bauer D.J."/>
            <person name="Caceres C.E."/>
            <person name="Carmel L."/>
            <person name="Casola C."/>
            <person name="Choi J.H."/>
            <person name="Detter J.C."/>
            <person name="Dong Q."/>
            <person name="Dusheyko S."/>
            <person name="Eads B.D."/>
            <person name="Frohlich T."/>
            <person name="Geiler-Samerotte K.A."/>
            <person name="Gerlach D."/>
            <person name="Hatcher P."/>
            <person name="Jogdeo S."/>
            <person name="Krijgsveld J."/>
            <person name="Kriventseva E.V."/>
            <person name="Kultz D."/>
            <person name="Laforsch C."/>
            <person name="Lindquist E."/>
            <person name="Lopez J."/>
            <person name="Manak J.R."/>
            <person name="Muller J."/>
            <person name="Pangilinan J."/>
            <person name="Patwardhan R.P."/>
            <person name="Pitluck S."/>
            <person name="Pritham E.J."/>
            <person name="Rechtsteiner A."/>
            <person name="Rho M."/>
            <person name="Rogozin I.B."/>
            <person name="Sakarya O."/>
            <person name="Salamov A."/>
            <person name="Schaack S."/>
            <person name="Shapiro H."/>
            <person name="Shiga Y."/>
            <person name="Skalitzky C."/>
            <person name="Smith Z."/>
            <person name="Souvorov A."/>
            <person name="Sung W."/>
            <person name="Tang Z."/>
            <person name="Tsuchiya D."/>
            <person name="Tu H."/>
            <person name="Vos H."/>
            <person name="Wang M."/>
            <person name="Wolf Y.I."/>
            <person name="Yamagata H."/>
            <person name="Yamada T."/>
            <person name="Ye Y."/>
            <person name="Shaw J.R."/>
            <person name="Andrews J."/>
            <person name="Crease T.J."/>
            <person name="Tang H."/>
            <person name="Lucas S.M."/>
            <person name="Robertson H.M."/>
            <person name="Bork P."/>
            <person name="Koonin E.V."/>
            <person name="Zdobnov E.M."/>
            <person name="Grigoriev I.V."/>
            <person name="Lynch M."/>
            <person name="Boore J.L."/>
        </authorList>
    </citation>
    <scope>NUCLEOTIDE SEQUENCE [LARGE SCALE GENOMIC DNA]</scope>
</reference>
<dbReference type="SUPFAM" id="SSF52540">
    <property type="entry name" value="P-loop containing nucleoside triphosphate hydrolases"/>
    <property type="match status" value="1"/>
</dbReference>
<dbReference type="Proteomes" id="UP000000305">
    <property type="component" value="Unassembled WGS sequence"/>
</dbReference>
<evidence type="ECO:0000313" key="2">
    <source>
        <dbReference type="EMBL" id="EFX64710.1"/>
    </source>
</evidence>
<dbReference type="PANTHER" id="PTHR32046">
    <property type="entry name" value="G DOMAIN-CONTAINING PROTEIN"/>
    <property type="match status" value="1"/>
</dbReference>
<dbReference type="FunFam" id="2.60.40.10:FF:003870">
    <property type="match status" value="1"/>
</dbReference>
<gene>
    <name evidence="2" type="ORF">DAPPUDRAFT_304271</name>
</gene>
<dbReference type="eggNOG" id="ENOG502QTS0">
    <property type="taxonomic scope" value="Eukaryota"/>
</dbReference>
<dbReference type="CDD" id="cd00063">
    <property type="entry name" value="FN3"/>
    <property type="match status" value="1"/>
</dbReference>
<dbReference type="SUPFAM" id="SSF49265">
    <property type="entry name" value="Fibronectin type III"/>
    <property type="match status" value="1"/>
</dbReference>
<dbReference type="PANTHER" id="PTHR32046:SF14">
    <property type="match status" value="1"/>
</dbReference>
<dbReference type="InterPro" id="IPR027417">
    <property type="entry name" value="P-loop_NTPase"/>
</dbReference>
<dbReference type="Gene3D" id="2.60.40.10">
    <property type="entry name" value="Immunoglobulins"/>
    <property type="match status" value="1"/>
</dbReference>
<dbReference type="GO" id="GO:0008104">
    <property type="term" value="P:intracellular protein localization"/>
    <property type="evidence" value="ECO:0000318"/>
    <property type="project" value="GO_Central"/>
</dbReference>
<dbReference type="HOGENOM" id="CLU_005320_0_0_1"/>
<evidence type="ECO:0000313" key="3">
    <source>
        <dbReference type="Proteomes" id="UP000000305"/>
    </source>
</evidence>
<dbReference type="GO" id="GO:0015630">
    <property type="term" value="C:microtubule cytoskeleton"/>
    <property type="evidence" value="ECO:0000318"/>
    <property type="project" value="GO_Central"/>
</dbReference>
<accession>E9HU70</accession>
<name>E9HU70_DAPPU</name>
<dbReference type="GO" id="GO:0005940">
    <property type="term" value="C:septin ring"/>
    <property type="evidence" value="ECO:0000318"/>
    <property type="project" value="GO_Central"/>
</dbReference>
<dbReference type="PhylomeDB" id="E9HU70"/>